<feature type="transmembrane region" description="Helical" evidence="1">
    <location>
        <begin position="379"/>
        <end position="398"/>
    </location>
</feature>
<name>A0A0E3P7Z9_9EURY</name>
<feature type="transmembrane region" description="Helical" evidence="1">
    <location>
        <begin position="159"/>
        <end position="177"/>
    </location>
</feature>
<dbReference type="EMBL" id="CP009506">
    <property type="protein sequence ID" value="AKB29028.1"/>
    <property type="molecule type" value="Genomic_DNA"/>
</dbReference>
<feature type="transmembrane region" description="Helical" evidence="1">
    <location>
        <begin position="284"/>
        <end position="303"/>
    </location>
</feature>
<feature type="transmembrane region" description="Helical" evidence="1">
    <location>
        <begin position="79"/>
        <end position="98"/>
    </location>
</feature>
<keyword evidence="1" id="KW-0812">Transmembrane</keyword>
<protein>
    <recommendedName>
        <fullName evidence="4">Glycosyltransferase RgtA/B/C/D-like domain-containing protein</fullName>
    </recommendedName>
</protein>
<feature type="transmembrane region" description="Helical" evidence="1">
    <location>
        <begin position="251"/>
        <end position="272"/>
    </location>
</feature>
<feature type="transmembrane region" description="Helical" evidence="1">
    <location>
        <begin position="353"/>
        <end position="372"/>
    </location>
</feature>
<evidence type="ECO:0000313" key="2">
    <source>
        <dbReference type="EMBL" id="AKB29028.1"/>
    </source>
</evidence>
<proteinExistence type="predicted"/>
<keyword evidence="3" id="KW-1185">Reference proteome</keyword>
<sequence length="560" mass="65736">MSKKHLFNVNNHVLNLLLVFIFIFWCASIYTVRIPFALADPFLFIKNLSVFYWIGLFLVIVFIFILFSCPDHRNNPVRIYAFILLVGIYLFGIHPFAFPNPIHMDIYGYVNNLKQIIDSGDIENAGSYINSYPLASIFYVEIIHIVGTDITMFARFYPILDIFITLNLIFLISYLIIDEWFFLPPLIYLSNSWIPVHYMVPQSFGLFMSILSISLFVRIFHKTENSKNFIVYRLLLIFVLFSLVTSHPTSVIISLFAFSVMFFYFVLSSVVFKEMFYQNKKHMVSIYNIVILFMILYFFHVIYVSKFILLDAIVNTIKTSIFGFLDNQNLLSDIDWTSTTPIFEYVIVSKLRILNLIFVFILGIVSIVFLYISKCRKLVSHIFIGLFLGYSSIIISNILSRQTKFIDRGFIFLLIPFCFLLVLVFSSIKTKKLLYRYKLFLFSIVSLNLIIFPLLLGASFPYQYYSDSELVGKQFIESHNELIGKIKFNFYGSPFVYNNFWYNYISLHHQRGNEYKKSFENSGLLKIYDNSLCGIYYPKNYPNEITGDIFTYWSLTGYRV</sequence>
<keyword evidence="1" id="KW-1133">Transmembrane helix</keyword>
<feature type="transmembrane region" description="Helical" evidence="1">
    <location>
        <begin position="440"/>
        <end position="462"/>
    </location>
</feature>
<evidence type="ECO:0000313" key="3">
    <source>
        <dbReference type="Proteomes" id="UP000033111"/>
    </source>
</evidence>
<feature type="transmembrane region" description="Helical" evidence="1">
    <location>
        <begin position="50"/>
        <end position="67"/>
    </location>
</feature>
<dbReference type="HOGENOM" id="CLU_486290_0_0_2"/>
<dbReference type="AlphaFoldDB" id="A0A0E3P7Z9"/>
<dbReference type="Proteomes" id="UP000033111">
    <property type="component" value="Chromosome"/>
</dbReference>
<keyword evidence="1" id="KW-0472">Membrane</keyword>
<evidence type="ECO:0000256" key="1">
    <source>
        <dbReference type="SAM" id="Phobius"/>
    </source>
</evidence>
<dbReference type="PATRIC" id="fig|1434120.4.peg.3015"/>
<evidence type="ECO:0008006" key="4">
    <source>
        <dbReference type="Google" id="ProtNLM"/>
    </source>
</evidence>
<reference evidence="2 3" key="1">
    <citation type="submission" date="2014-07" db="EMBL/GenBank/DDBJ databases">
        <title>Methanogenic archaea and the global carbon cycle.</title>
        <authorList>
            <person name="Henriksen J.R."/>
            <person name="Luke J."/>
            <person name="Reinhart S."/>
            <person name="Benedict M.N."/>
            <person name="Youngblut N.D."/>
            <person name="Metcalf M.E."/>
            <person name="Whitaker R.J."/>
            <person name="Metcalf W.W."/>
        </authorList>
    </citation>
    <scope>NUCLEOTIDE SEQUENCE [LARGE SCALE GENOMIC DNA]</scope>
    <source>
        <strain evidence="2 3">T4/M</strain>
    </source>
</reference>
<feature type="transmembrane region" description="Helical" evidence="1">
    <location>
        <begin position="12"/>
        <end position="30"/>
    </location>
</feature>
<dbReference type="KEGG" id="msw:MSSIT_2309"/>
<feature type="transmembrane region" description="Helical" evidence="1">
    <location>
        <begin position="410"/>
        <end position="428"/>
    </location>
</feature>
<feature type="transmembrane region" description="Helical" evidence="1">
    <location>
        <begin position="197"/>
        <end position="217"/>
    </location>
</feature>
<organism evidence="2 3">
    <name type="scientific">Methanosarcina siciliae T4/M</name>
    <dbReference type="NCBI Taxonomy" id="1434120"/>
    <lineage>
        <taxon>Archaea</taxon>
        <taxon>Methanobacteriati</taxon>
        <taxon>Methanobacteriota</taxon>
        <taxon>Stenosarchaea group</taxon>
        <taxon>Methanomicrobia</taxon>
        <taxon>Methanosarcinales</taxon>
        <taxon>Methanosarcinaceae</taxon>
        <taxon>Methanosarcina</taxon>
    </lineage>
</organism>
<feature type="transmembrane region" description="Helical" evidence="1">
    <location>
        <begin position="229"/>
        <end position="245"/>
    </location>
</feature>
<accession>A0A0E3P7Z9</accession>
<gene>
    <name evidence="2" type="ORF">MSSIT_2309</name>
</gene>